<gene>
    <name evidence="1" type="ORF">DYI23_21425</name>
</gene>
<dbReference type="EMBL" id="QTKU01000010">
    <property type="protein sequence ID" value="MBS8262793.1"/>
    <property type="molecule type" value="Genomic_DNA"/>
</dbReference>
<reference evidence="1" key="1">
    <citation type="submission" date="2018-08" db="EMBL/GenBank/DDBJ databases">
        <authorList>
            <person name="Jin W."/>
            <person name="Wang H."/>
            <person name="Yang Y."/>
            <person name="Li M."/>
            <person name="Liu J."/>
        </authorList>
    </citation>
    <scope>NUCLEOTIDE SEQUENCE</scope>
    <source>
        <strain evidence="1">AESS21</strain>
    </source>
</reference>
<evidence type="ECO:0000313" key="1">
    <source>
        <dbReference type="EMBL" id="MBS8262793.1"/>
    </source>
</evidence>
<dbReference type="AlphaFoldDB" id="A0A944GUE9"/>
<dbReference type="RefSeq" id="WP_213218122.1">
    <property type="nucleotide sequence ID" value="NZ_QTKU01000010.1"/>
</dbReference>
<organism evidence="1 2">
    <name type="scientific">Roseibium polysiphoniae</name>
    <dbReference type="NCBI Taxonomy" id="2571221"/>
    <lineage>
        <taxon>Bacteria</taxon>
        <taxon>Pseudomonadati</taxon>
        <taxon>Pseudomonadota</taxon>
        <taxon>Alphaproteobacteria</taxon>
        <taxon>Hyphomicrobiales</taxon>
        <taxon>Stappiaceae</taxon>
        <taxon>Roseibium</taxon>
    </lineage>
</organism>
<sequence>MSKRNILVLGDSHTHAIKTALAGYKTNPDYSIKVYWILKDKGNAIRGDLAYEEALVKISELGENDILALSYLGTVHNVMGLVKNPVPYDVMMPGDEGAAPLAGAEIIPYRTLIRFFSEYALSNKKFLALRKQARCRVLHMSPPPPKKSEKFILAHLKKYRGHKLSEVGVTPAPIRKRLWDVEYRALETVLRDMSVELVPPPPETLSATGFLSEDYYEQDATHANMKYGSCVLQQLESIATSSCRKRQAV</sequence>
<reference evidence="1" key="2">
    <citation type="journal article" date="2021" name="Microorganisms">
        <title>Bacterial Dimethylsulfoniopropionate Biosynthesis in the East China Sea.</title>
        <authorList>
            <person name="Liu J."/>
            <person name="Zhang Y."/>
            <person name="Liu J."/>
            <person name="Zhong H."/>
            <person name="Williams B.T."/>
            <person name="Zheng Y."/>
            <person name="Curson A.R.J."/>
            <person name="Sun C."/>
            <person name="Sun H."/>
            <person name="Song D."/>
            <person name="Wagner Mackenzie B."/>
            <person name="Bermejo Martinez A."/>
            <person name="Todd J.D."/>
            <person name="Zhang X.H."/>
        </authorList>
    </citation>
    <scope>NUCLEOTIDE SEQUENCE</scope>
    <source>
        <strain evidence="1">AESS21</strain>
    </source>
</reference>
<protein>
    <submittedName>
        <fullName evidence="1">Uncharacterized protein</fullName>
    </submittedName>
</protein>
<proteinExistence type="predicted"/>
<comment type="caution">
    <text evidence="1">The sequence shown here is derived from an EMBL/GenBank/DDBJ whole genome shotgun (WGS) entry which is preliminary data.</text>
</comment>
<name>A0A944GUE9_9HYPH</name>
<accession>A0A944GUE9</accession>
<dbReference type="Proteomes" id="UP000705379">
    <property type="component" value="Unassembled WGS sequence"/>
</dbReference>
<evidence type="ECO:0000313" key="2">
    <source>
        <dbReference type="Proteomes" id="UP000705379"/>
    </source>
</evidence>